<evidence type="ECO:0000313" key="3">
    <source>
        <dbReference type="Proteomes" id="UP000184012"/>
    </source>
</evidence>
<name>A0AB74EW13_9FIRM</name>
<proteinExistence type="predicted"/>
<organism evidence="2 3">
    <name type="scientific">Eubacterium callanderi</name>
    <dbReference type="NCBI Taxonomy" id="53442"/>
    <lineage>
        <taxon>Bacteria</taxon>
        <taxon>Bacillati</taxon>
        <taxon>Bacillota</taxon>
        <taxon>Clostridia</taxon>
        <taxon>Eubacteriales</taxon>
        <taxon>Eubacteriaceae</taxon>
        <taxon>Eubacterium</taxon>
    </lineage>
</organism>
<dbReference type="RefSeq" id="WP_073382028.1">
    <property type="nucleotide sequence ID" value="NZ_DBFXFH010000047.1"/>
</dbReference>
<gene>
    <name evidence="2" type="ORF">SAMN04515649_101321</name>
</gene>
<dbReference type="SUPFAM" id="SSF88697">
    <property type="entry name" value="PUA domain-like"/>
    <property type="match status" value="1"/>
</dbReference>
<feature type="domain" description="DUF3850" evidence="1">
    <location>
        <begin position="2"/>
        <end position="76"/>
    </location>
</feature>
<evidence type="ECO:0000313" key="2">
    <source>
        <dbReference type="EMBL" id="SHK93891.1"/>
    </source>
</evidence>
<comment type="caution">
    <text evidence="2">The sequence shown here is derived from an EMBL/GenBank/DDBJ whole genome shotgun (WGS) entry which is preliminary data.</text>
</comment>
<dbReference type="AlphaFoldDB" id="A0AB74EW13"/>
<dbReference type="InterPro" id="IPR015947">
    <property type="entry name" value="PUA-like_sf"/>
</dbReference>
<reference evidence="2 3" key="1">
    <citation type="submission" date="2016-11" db="EMBL/GenBank/DDBJ databases">
        <authorList>
            <person name="Varghese N."/>
            <person name="Submissions S."/>
        </authorList>
    </citation>
    <scope>NUCLEOTIDE SEQUENCE [LARGE SCALE GENOMIC DNA]</scope>
    <source>
        <strain evidence="2 3">FD</strain>
    </source>
</reference>
<sequence length="91" mass="10891">MIHQVKCKSNYYEQIVNQNKEFEVRKSDRNFKVGDFLGINEIDRKGKETRRCVVCKINYILDDREYCKEGYVILGIKLIVNLYQDYGYIVI</sequence>
<protein>
    <recommendedName>
        <fullName evidence="1">DUF3850 domain-containing protein</fullName>
    </recommendedName>
</protein>
<evidence type="ECO:0000259" key="1">
    <source>
        <dbReference type="Pfam" id="PF12961"/>
    </source>
</evidence>
<dbReference type="Gene3D" id="2.30.130.30">
    <property type="entry name" value="Hypothetical protein"/>
    <property type="match status" value="1"/>
</dbReference>
<dbReference type="EMBL" id="FRBP01000001">
    <property type="protein sequence ID" value="SHK93891.1"/>
    <property type="molecule type" value="Genomic_DNA"/>
</dbReference>
<accession>A0AB74EW13</accession>
<dbReference type="Proteomes" id="UP000184012">
    <property type="component" value="Unassembled WGS sequence"/>
</dbReference>
<dbReference type="InterPro" id="IPR039440">
    <property type="entry name" value="DUF3850"/>
</dbReference>
<dbReference type="Pfam" id="PF12961">
    <property type="entry name" value="DUF3850"/>
    <property type="match status" value="1"/>
</dbReference>